<dbReference type="Proteomes" id="UP000289738">
    <property type="component" value="Chromosome B10"/>
</dbReference>
<sequence length="67" mass="7528">MPKVIKEVKFNLSSTQKFSHPSTLQNYDWSIANVSSSLQILVLVDKTIGSTSAFFLFSGEKNNFIDQ</sequence>
<organism evidence="1 2">
    <name type="scientific">Arachis hypogaea</name>
    <name type="common">Peanut</name>
    <dbReference type="NCBI Taxonomy" id="3818"/>
    <lineage>
        <taxon>Eukaryota</taxon>
        <taxon>Viridiplantae</taxon>
        <taxon>Streptophyta</taxon>
        <taxon>Embryophyta</taxon>
        <taxon>Tracheophyta</taxon>
        <taxon>Spermatophyta</taxon>
        <taxon>Magnoliopsida</taxon>
        <taxon>eudicotyledons</taxon>
        <taxon>Gunneridae</taxon>
        <taxon>Pentapetalae</taxon>
        <taxon>rosids</taxon>
        <taxon>fabids</taxon>
        <taxon>Fabales</taxon>
        <taxon>Fabaceae</taxon>
        <taxon>Papilionoideae</taxon>
        <taxon>50 kb inversion clade</taxon>
        <taxon>dalbergioids sensu lato</taxon>
        <taxon>Dalbergieae</taxon>
        <taxon>Pterocarpus clade</taxon>
        <taxon>Arachis</taxon>
    </lineage>
</organism>
<evidence type="ECO:0000313" key="1">
    <source>
        <dbReference type="EMBL" id="RYQ86600.1"/>
    </source>
</evidence>
<keyword evidence="2" id="KW-1185">Reference proteome</keyword>
<reference evidence="1 2" key="1">
    <citation type="submission" date="2019-01" db="EMBL/GenBank/DDBJ databases">
        <title>Sequencing of cultivated peanut Arachis hypogaea provides insights into genome evolution and oil improvement.</title>
        <authorList>
            <person name="Chen X."/>
        </authorList>
    </citation>
    <scope>NUCLEOTIDE SEQUENCE [LARGE SCALE GENOMIC DNA]</scope>
    <source>
        <strain evidence="2">cv. Fuhuasheng</strain>
        <tissue evidence="1">Leaves</tissue>
    </source>
</reference>
<accession>A0A444XA94</accession>
<comment type="caution">
    <text evidence="1">The sequence shown here is derived from an EMBL/GenBank/DDBJ whole genome shotgun (WGS) entry which is preliminary data.</text>
</comment>
<dbReference type="AlphaFoldDB" id="A0A444XA94"/>
<gene>
    <name evidence="1" type="ORF">Ahy_B10g106255</name>
</gene>
<evidence type="ECO:0000313" key="2">
    <source>
        <dbReference type="Proteomes" id="UP000289738"/>
    </source>
</evidence>
<proteinExistence type="predicted"/>
<name>A0A444XA94_ARAHY</name>
<dbReference type="EMBL" id="SDMP01000020">
    <property type="protein sequence ID" value="RYQ86600.1"/>
    <property type="molecule type" value="Genomic_DNA"/>
</dbReference>
<protein>
    <submittedName>
        <fullName evidence="1">Uncharacterized protein</fullName>
    </submittedName>
</protein>